<dbReference type="InterPro" id="IPR050583">
    <property type="entry name" value="Mycobacterial_A85_antigen"/>
</dbReference>
<keyword evidence="2" id="KW-1185">Reference proteome</keyword>
<dbReference type="InterPro" id="IPR000801">
    <property type="entry name" value="Esterase-like"/>
</dbReference>
<dbReference type="RefSeq" id="WP_267775058.1">
    <property type="nucleotide sequence ID" value="NZ_JAPNKE010000002.1"/>
</dbReference>
<reference evidence="1" key="1">
    <citation type="submission" date="2022-11" db="EMBL/GenBank/DDBJ databases">
        <title>Minimal conservation of predation-associated metabolite biosynthetic gene clusters underscores biosynthetic potential of Myxococcota including descriptions for ten novel species: Archangium lansinium sp. nov., Myxococcus landrumus sp. nov., Nannocystis bai.</title>
        <authorList>
            <person name="Ahearne A."/>
            <person name="Stevens C."/>
            <person name="Phillips K."/>
        </authorList>
    </citation>
    <scope>NUCLEOTIDE SEQUENCE</scope>
    <source>
        <strain evidence="1">Na p29</strain>
    </source>
</reference>
<dbReference type="AlphaFoldDB" id="A0A9X3EWQ1"/>
<evidence type="ECO:0000313" key="2">
    <source>
        <dbReference type="Proteomes" id="UP001150924"/>
    </source>
</evidence>
<accession>A0A9X3EWQ1</accession>
<name>A0A9X3EWQ1_9BACT</name>
<dbReference type="InterPro" id="IPR029058">
    <property type="entry name" value="AB_hydrolase_fold"/>
</dbReference>
<dbReference type="Gene3D" id="3.40.50.1820">
    <property type="entry name" value="alpha/beta hydrolase"/>
    <property type="match status" value="1"/>
</dbReference>
<dbReference type="SUPFAM" id="SSF53474">
    <property type="entry name" value="alpha/beta-Hydrolases"/>
    <property type="match status" value="1"/>
</dbReference>
<comment type="caution">
    <text evidence="1">The sequence shown here is derived from an EMBL/GenBank/DDBJ whole genome shotgun (WGS) entry which is preliminary data.</text>
</comment>
<proteinExistence type="predicted"/>
<dbReference type="PANTHER" id="PTHR48098:SF3">
    <property type="entry name" value="IRON(III) ENTEROBACTIN ESTERASE"/>
    <property type="match status" value="1"/>
</dbReference>
<dbReference type="PANTHER" id="PTHR48098">
    <property type="entry name" value="ENTEROCHELIN ESTERASE-RELATED"/>
    <property type="match status" value="1"/>
</dbReference>
<sequence>MHARHLMLESPAMGRKVHLWCYGHYGPPVIAFPSAAGFAHEWDRHGMFEVLGPLVRAGKVKFYCPESNVSQVWTDKESSIAARMQRHRAYEGFILDTLVPFIREDCRWEGAPMTAVGCSLGGTYAALFALKYPETFRRVLCMSGRYLTTELTGKHPDSDLYFNNPLAFVPGLHGEALERLRRNTHLTLVCGRGKWEEGCIEETIALGQLLEEKGIPSVTDIWGRESRHDWDWWQRQVAVHLPRLLG</sequence>
<dbReference type="EMBL" id="JAPNKE010000002">
    <property type="protein sequence ID" value="MCY1011749.1"/>
    <property type="molecule type" value="Genomic_DNA"/>
</dbReference>
<keyword evidence="1" id="KW-0378">Hydrolase</keyword>
<dbReference type="GO" id="GO:0016787">
    <property type="term" value="F:hydrolase activity"/>
    <property type="evidence" value="ECO:0007669"/>
    <property type="project" value="UniProtKB-KW"/>
</dbReference>
<gene>
    <name evidence="1" type="ORF">OV079_40595</name>
</gene>
<protein>
    <submittedName>
        <fullName evidence="1">Alpha/beta hydrolase-fold protein</fullName>
    </submittedName>
</protein>
<dbReference type="Pfam" id="PF00756">
    <property type="entry name" value="Esterase"/>
    <property type="match status" value="1"/>
</dbReference>
<dbReference type="Proteomes" id="UP001150924">
    <property type="component" value="Unassembled WGS sequence"/>
</dbReference>
<organism evidence="1 2">
    <name type="scientific">Nannocystis pusilla</name>
    <dbReference type="NCBI Taxonomy" id="889268"/>
    <lineage>
        <taxon>Bacteria</taxon>
        <taxon>Pseudomonadati</taxon>
        <taxon>Myxococcota</taxon>
        <taxon>Polyangia</taxon>
        <taxon>Nannocystales</taxon>
        <taxon>Nannocystaceae</taxon>
        <taxon>Nannocystis</taxon>
    </lineage>
</organism>
<evidence type="ECO:0000313" key="1">
    <source>
        <dbReference type="EMBL" id="MCY1011749.1"/>
    </source>
</evidence>